<keyword evidence="6" id="KW-0238">DNA-binding</keyword>
<dbReference type="eggNOG" id="arCOG00115">
    <property type="taxonomic scope" value="Archaea"/>
</dbReference>
<keyword evidence="4 8" id="KW-0949">S-adenosyl-L-methionine</keyword>
<dbReference type="REBASE" id="58816">
    <property type="entry name" value="M.Noc4ORF2271P"/>
</dbReference>
<evidence type="ECO:0000313" key="12">
    <source>
        <dbReference type="Proteomes" id="UP000010878"/>
    </source>
</evidence>
<dbReference type="GO" id="GO:0009307">
    <property type="term" value="P:DNA restriction-modification system"/>
    <property type="evidence" value="ECO:0007669"/>
    <property type="project" value="UniProtKB-KW"/>
</dbReference>
<dbReference type="InterPro" id="IPR017985">
    <property type="entry name" value="MeTrfase_CN4_CS"/>
</dbReference>
<keyword evidence="12" id="KW-1185">Reference proteome</keyword>
<dbReference type="HOGENOM" id="CLU_024927_1_0_2"/>
<comment type="catalytic activity">
    <reaction evidence="7 8">
        <text>a 2'-deoxycytidine in DNA + S-adenosyl-L-methionine = an N(4)-methyl-2'-deoxycytidine in DNA + S-adenosyl-L-homocysteine + H(+)</text>
        <dbReference type="Rhea" id="RHEA:16857"/>
        <dbReference type="Rhea" id="RHEA-COMP:11369"/>
        <dbReference type="Rhea" id="RHEA-COMP:13674"/>
        <dbReference type="ChEBI" id="CHEBI:15378"/>
        <dbReference type="ChEBI" id="CHEBI:57856"/>
        <dbReference type="ChEBI" id="CHEBI:59789"/>
        <dbReference type="ChEBI" id="CHEBI:85452"/>
        <dbReference type="ChEBI" id="CHEBI:137933"/>
        <dbReference type="EC" id="2.1.1.113"/>
    </reaction>
</comment>
<dbReference type="GO" id="GO:0008170">
    <property type="term" value="F:N-methyltransferase activity"/>
    <property type="evidence" value="ECO:0007669"/>
    <property type="project" value="InterPro"/>
</dbReference>
<dbReference type="KEGG" id="nou:Natoc_2271"/>
<evidence type="ECO:0000256" key="1">
    <source>
        <dbReference type="ARBA" id="ARBA00010203"/>
    </source>
</evidence>
<dbReference type="STRING" id="694430.Natoc_2271"/>
<reference evidence="11 12" key="1">
    <citation type="submission" date="2012-11" db="EMBL/GenBank/DDBJ databases">
        <title>FINISHED of Natronococcus occultus SP4, DSM 3396.</title>
        <authorList>
            <consortium name="DOE Joint Genome Institute"/>
            <person name="Eisen J."/>
            <person name="Huntemann M."/>
            <person name="Wei C.-L."/>
            <person name="Han J."/>
            <person name="Detter J.C."/>
            <person name="Han C."/>
            <person name="Tapia R."/>
            <person name="Chen A."/>
            <person name="Kyrpides N."/>
            <person name="Mavromatis K."/>
            <person name="Markowitz V."/>
            <person name="Szeto E."/>
            <person name="Ivanova N."/>
            <person name="Mikhailova N."/>
            <person name="Ovchinnikova G."/>
            <person name="Pagani I."/>
            <person name="Pati A."/>
            <person name="Goodwin L."/>
            <person name="Nordberg H.P."/>
            <person name="Cantor M.N."/>
            <person name="Hua S.X."/>
            <person name="Woyke T."/>
            <person name="Eisen J."/>
            <person name="Klenk H.-P."/>
            <person name="Klenk H.-P."/>
        </authorList>
    </citation>
    <scope>NUCLEOTIDE SEQUENCE [LARGE SCALE GENOMIC DNA]</scope>
    <source>
        <strain evidence="11 12">SP4</strain>
    </source>
</reference>
<dbReference type="RefSeq" id="WP_015321492.1">
    <property type="nucleotide sequence ID" value="NC_019974.1"/>
</dbReference>
<dbReference type="EMBL" id="CP003929">
    <property type="protein sequence ID" value="AGB38049.1"/>
    <property type="molecule type" value="Genomic_DNA"/>
</dbReference>
<feature type="domain" description="DNA methylase N-4/N-6" evidence="10">
    <location>
        <begin position="71"/>
        <end position="389"/>
    </location>
</feature>
<dbReference type="GO" id="GO:0032259">
    <property type="term" value="P:methylation"/>
    <property type="evidence" value="ECO:0007669"/>
    <property type="project" value="UniProtKB-KW"/>
</dbReference>
<dbReference type="EC" id="2.1.1.113" evidence="8"/>
<evidence type="ECO:0000313" key="11">
    <source>
        <dbReference type="EMBL" id="AGB38049.1"/>
    </source>
</evidence>
<evidence type="ECO:0000256" key="8">
    <source>
        <dbReference type="RuleBase" id="RU362026"/>
    </source>
</evidence>
<keyword evidence="2 8" id="KW-0489">Methyltransferase</keyword>
<keyword evidence="5 8" id="KW-0680">Restriction system</keyword>
<keyword evidence="3" id="KW-0808">Transferase</keyword>
<dbReference type="SUPFAM" id="SSF53335">
    <property type="entry name" value="S-adenosyl-L-methionine-dependent methyltransferases"/>
    <property type="match status" value="1"/>
</dbReference>
<evidence type="ECO:0000259" key="10">
    <source>
        <dbReference type="Pfam" id="PF01555"/>
    </source>
</evidence>
<organism evidence="11 12">
    <name type="scientific">Natronococcus occultus SP4</name>
    <dbReference type="NCBI Taxonomy" id="694430"/>
    <lineage>
        <taxon>Archaea</taxon>
        <taxon>Methanobacteriati</taxon>
        <taxon>Methanobacteriota</taxon>
        <taxon>Stenosarchaea group</taxon>
        <taxon>Halobacteria</taxon>
        <taxon>Halobacteriales</taxon>
        <taxon>Natrialbaceae</taxon>
        <taxon>Natronococcus</taxon>
    </lineage>
</organism>
<dbReference type="AlphaFoldDB" id="L0K117"/>
<feature type="compositionally biased region" description="Acidic residues" evidence="9">
    <location>
        <begin position="407"/>
        <end position="423"/>
    </location>
</feature>
<evidence type="ECO:0000256" key="2">
    <source>
        <dbReference type="ARBA" id="ARBA00022603"/>
    </source>
</evidence>
<evidence type="ECO:0000256" key="7">
    <source>
        <dbReference type="ARBA" id="ARBA00049120"/>
    </source>
</evidence>
<evidence type="ECO:0000256" key="3">
    <source>
        <dbReference type="ARBA" id="ARBA00022679"/>
    </source>
</evidence>
<dbReference type="PRINTS" id="PR00508">
    <property type="entry name" value="S21N4MTFRASE"/>
</dbReference>
<dbReference type="Gene3D" id="3.40.50.150">
    <property type="entry name" value="Vaccinia Virus protein VP39"/>
    <property type="match status" value="2"/>
</dbReference>
<dbReference type="Pfam" id="PF01555">
    <property type="entry name" value="N6_N4_Mtase"/>
    <property type="match status" value="1"/>
</dbReference>
<protein>
    <recommendedName>
        <fullName evidence="8">Type II methyltransferase</fullName>
        <ecNumber evidence="8">2.1.1.113</ecNumber>
    </recommendedName>
    <alternativeName>
        <fullName evidence="8">N-4 cytosine-specific methyltransferase</fullName>
    </alternativeName>
</protein>
<proteinExistence type="inferred from homology"/>
<dbReference type="GeneID" id="14403955"/>
<gene>
    <name evidence="11" type="ORF">Natoc_2271</name>
</gene>
<name>L0K117_9EURY</name>
<dbReference type="InterPro" id="IPR001091">
    <property type="entry name" value="RM_Methyltransferase"/>
</dbReference>
<sequence>MDAIYKILDGKEPRDVTDLMSVDPEYITVAGVEGDLVREDTAYPEPNRPVQGASYCGDSRELLDELPDESVDLVVTSPPFGLRNKKQYGNEDPEDYNEWFLEFAKEVYRVLDDEGSFVVDIGGGWEKGKPVRSLYHFKLLLELADEDGKMATKWDSKFNLAQDLYWYNPAKLPTPAQWVTIERIRLKDAVDHVWWFTKGEGREKPDNRNVLKPYSDSQKSLMENGYKSRLRPSEHDISDKFDDPEKKDGAIRPNFWDVLKEAGMSEDMYYNLENVEVPRELMKVAIENDLVEELAEVAVNPYLEDEVREIPNTRSNTKYLKACKLHDREDDIHPARFPREFPEFFIDFVTEPGDVVLDIFSGSNTTGQVAQQMGRKWLAFEFNSDYVDTSRYRFMSWDTIEQNAVANDDEQQQLDEASVEPQEEAAGTSTN</sequence>
<dbReference type="GO" id="GO:0015667">
    <property type="term" value="F:site-specific DNA-methyltransferase (cytosine-N4-specific) activity"/>
    <property type="evidence" value="ECO:0007669"/>
    <property type="project" value="UniProtKB-EC"/>
</dbReference>
<dbReference type="Proteomes" id="UP000010878">
    <property type="component" value="Chromosome"/>
</dbReference>
<feature type="region of interest" description="Disordered" evidence="9">
    <location>
        <begin position="406"/>
        <end position="431"/>
    </location>
</feature>
<evidence type="ECO:0000256" key="4">
    <source>
        <dbReference type="ARBA" id="ARBA00022691"/>
    </source>
</evidence>
<dbReference type="InterPro" id="IPR002941">
    <property type="entry name" value="DNA_methylase_N4/N6"/>
</dbReference>
<dbReference type="InterPro" id="IPR029063">
    <property type="entry name" value="SAM-dependent_MTases_sf"/>
</dbReference>
<evidence type="ECO:0000256" key="9">
    <source>
        <dbReference type="SAM" id="MobiDB-lite"/>
    </source>
</evidence>
<dbReference type="PROSITE" id="PS00093">
    <property type="entry name" value="N4_MTASE"/>
    <property type="match status" value="1"/>
</dbReference>
<comment type="similarity">
    <text evidence="1">Belongs to the N(4)/N(6)-methyltransferase family. N(4) subfamily.</text>
</comment>
<evidence type="ECO:0000256" key="6">
    <source>
        <dbReference type="ARBA" id="ARBA00023125"/>
    </source>
</evidence>
<dbReference type="GO" id="GO:0003677">
    <property type="term" value="F:DNA binding"/>
    <property type="evidence" value="ECO:0007669"/>
    <property type="project" value="UniProtKB-KW"/>
</dbReference>
<accession>L0K117</accession>
<evidence type="ECO:0000256" key="5">
    <source>
        <dbReference type="ARBA" id="ARBA00022747"/>
    </source>
</evidence>